<dbReference type="AlphaFoldDB" id="A0A5P8WE03"/>
<protein>
    <submittedName>
        <fullName evidence="1">Uncharacterized protein</fullName>
    </submittedName>
</protein>
<keyword evidence="2" id="KW-1185">Reference proteome</keyword>
<name>A0A5P8WE03_9NOSO</name>
<organism evidence="1 2">
    <name type="scientific">Nostoc sphaeroides CCNUC1</name>
    <dbReference type="NCBI Taxonomy" id="2653204"/>
    <lineage>
        <taxon>Bacteria</taxon>
        <taxon>Bacillati</taxon>
        <taxon>Cyanobacteriota</taxon>
        <taxon>Cyanophyceae</taxon>
        <taxon>Nostocales</taxon>
        <taxon>Nostocaceae</taxon>
        <taxon>Nostoc</taxon>
    </lineage>
</organism>
<dbReference type="EMBL" id="CP045227">
    <property type="protein sequence ID" value="QFS50988.1"/>
    <property type="molecule type" value="Genomic_DNA"/>
</dbReference>
<sequence>MECSVDGKSGAEIWFGRFCVREAIGFDLSVRRVFGSCDR</sequence>
<proteinExistence type="predicted"/>
<reference evidence="1 2" key="1">
    <citation type="submission" date="2019-10" db="EMBL/GenBank/DDBJ databases">
        <title>Genomic and transcriptomic insights into the perfect genentic adaptation of a filamentous nitrogen-fixing cyanobacterium to rice fields.</title>
        <authorList>
            <person name="Chen Z."/>
        </authorList>
    </citation>
    <scope>NUCLEOTIDE SEQUENCE [LARGE SCALE GENOMIC DNA]</scope>
    <source>
        <strain evidence="1">CCNUC1</strain>
    </source>
</reference>
<gene>
    <name evidence="1" type="ORF">GXM_08482</name>
</gene>
<evidence type="ECO:0000313" key="1">
    <source>
        <dbReference type="EMBL" id="QFS50988.1"/>
    </source>
</evidence>
<accession>A0A5P8WE03</accession>
<evidence type="ECO:0000313" key="2">
    <source>
        <dbReference type="Proteomes" id="UP000326678"/>
    </source>
</evidence>
<dbReference type="KEGG" id="nsh:GXM_08482"/>
<dbReference type="Proteomes" id="UP000326678">
    <property type="component" value="Chromosome Gxm2"/>
</dbReference>